<dbReference type="PANTHER" id="PTHR43664:SF1">
    <property type="entry name" value="BETA-METHYLMALYL-COA DEHYDRATASE"/>
    <property type="match status" value="1"/>
</dbReference>
<comment type="caution">
    <text evidence="3">The sequence shown here is derived from an EMBL/GenBank/DDBJ whole genome shotgun (WGS) entry which is preliminary data.</text>
</comment>
<proteinExistence type="inferred from homology"/>
<feature type="domain" description="MaoC-like" evidence="2">
    <location>
        <begin position="17"/>
        <end position="114"/>
    </location>
</feature>
<dbReference type="InterPro" id="IPR029069">
    <property type="entry name" value="HotDog_dom_sf"/>
</dbReference>
<dbReference type="SUPFAM" id="SSF54637">
    <property type="entry name" value="Thioesterase/thiol ester dehydrase-isomerase"/>
    <property type="match status" value="1"/>
</dbReference>
<gene>
    <name evidence="3" type="ORF">M2280_003904</name>
</gene>
<dbReference type="InterPro" id="IPR052342">
    <property type="entry name" value="MCH/BMMD"/>
</dbReference>
<dbReference type="Pfam" id="PF01575">
    <property type="entry name" value="MaoC_dehydratas"/>
    <property type="match status" value="1"/>
</dbReference>
<accession>A0ABT6MEG1</accession>
<evidence type="ECO:0000313" key="3">
    <source>
        <dbReference type="EMBL" id="MDH6282667.1"/>
    </source>
</evidence>
<dbReference type="Gene3D" id="3.10.129.10">
    <property type="entry name" value="Hotdog Thioesterase"/>
    <property type="match status" value="1"/>
</dbReference>
<dbReference type="PANTHER" id="PTHR43664">
    <property type="entry name" value="MONOAMINE OXIDASE-RELATED"/>
    <property type="match status" value="1"/>
</dbReference>
<dbReference type="Proteomes" id="UP001160334">
    <property type="component" value="Unassembled WGS sequence"/>
</dbReference>
<dbReference type="RefSeq" id="WP_280761969.1">
    <property type="nucleotide sequence ID" value="NZ_JARXVC010000011.1"/>
</dbReference>
<name>A0ABT6MEG1_9NOCA</name>
<evidence type="ECO:0000259" key="2">
    <source>
        <dbReference type="Pfam" id="PF01575"/>
    </source>
</evidence>
<evidence type="ECO:0000313" key="4">
    <source>
        <dbReference type="Proteomes" id="UP001160334"/>
    </source>
</evidence>
<organism evidence="3 4">
    <name type="scientific">Prescottella agglutinans</name>
    <dbReference type="NCBI Taxonomy" id="1644129"/>
    <lineage>
        <taxon>Bacteria</taxon>
        <taxon>Bacillati</taxon>
        <taxon>Actinomycetota</taxon>
        <taxon>Actinomycetes</taxon>
        <taxon>Mycobacteriales</taxon>
        <taxon>Nocardiaceae</taxon>
        <taxon>Prescottella</taxon>
    </lineage>
</organism>
<keyword evidence="4" id="KW-1185">Reference proteome</keyword>
<reference evidence="3 4" key="1">
    <citation type="submission" date="2023-04" db="EMBL/GenBank/DDBJ databases">
        <title>Forest soil microbial communities from Buena Vista Peninsula, Colon Province, Panama.</title>
        <authorList>
            <person name="Bouskill N."/>
        </authorList>
    </citation>
    <scope>NUCLEOTIDE SEQUENCE [LARGE SCALE GENOMIC DNA]</scope>
    <source>
        <strain evidence="3 4">CFH S0262</strain>
    </source>
</reference>
<protein>
    <submittedName>
        <fullName evidence="3">Acyl dehydratase</fullName>
    </submittedName>
</protein>
<dbReference type="InterPro" id="IPR002539">
    <property type="entry name" value="MaoC-like_dom"/>
</dbReference>
<evidence type="ECO:0000256" key="1">
    <source>
        <dbReference type="ARBA" id="ARBA00005254"/>
    </source>
</evidence>
<dbReference type="EMBL" id="JARXVC010000011">
    <property type="protein sequence ID" value="MDH6282667.1"/>
    <property type="molecule type" value="Genomic_DNA"/>
</dbReference>
<comment type="similarity">
    <text evidence="1">Belongs to the enoyl-CoA hydratase/isomerase family.</text>
</comment>
<sequence length="152" mass="17098">MTDTVPARREYADEIAVGSTYELSTYAVTEDDVVAFAEQWDPQWFHTDAEAATHGPYKGLIACGMHTLAIYQRLSVVDVFENWHVIAGRRLRDVRFLRPLRPGATVTGRLRVIELDRDRPGRALLVVQGELVGDDGKQLLTTVTEVYVRARA</sequence>